<keyword evidence="1" id="KW-0472">Membrane</keyword>
<evidence type="ECO:0000313" key="2">
    <source>
        <dbReference type="EnsemblPlants" id="AET4Gv20417200.1"/>
    </source>
</evidence>
<reference evidence="2" key="4">
    <citation type="submission" date="2019-03" db="UniProtKB">
        <authorList>
            <consortium name="EnsemblPlants"/>
        </authorList>
    </citation>
    <scope>IDENTIFICATION</scope>
</reference>
<accession>A0A453I2Q7</accession>
<protein>
    <submittedName>
        <fullName evidence="2">Uncharacterized protein</fullName>
    </submittedName>
</protein>
<dbReference type="Gramene" id="AET4Gv20417200.1">
    <property type="protein sequence ID" value="AET4Gv20417200.1"/>
    <property type="gene ID" value="AET4Gv20417200"/>
</dbReference>
<reference evidence="3" key="1">
    <citation type="journal article" date="2014" name="Science">
        <title>Ancient hybridizations among the ancestral genomes of bread wheat.</title>
        <authorList>
            <consortium name="International Wheat Genome Sequencing Consortium,"/>
            <person name="Marcussen T."/>
            <person name="Sandve S.R."/>
            <person name="Heier L."/>
            <person name="Spannagl M."/>
            <person name="Pfeifer M."/>
            <person name="Jakobsen K.S."/>
            <person name="Wulff B.B."/>
            <person name="Steuernagel B."/>
            <person name="Mayer K.F."/>
            <person name="Olsen O.A."/>
        </authorList>
    </citation>
    <scope>NUCLEOTIDE SEQUENCE [LARGE SCALE GENOMIC DNA]</scope>
    <source>
        <strain evidence="3">cv. AL8/78</strain>
    </source>
</reference>
<feature type="transmembrane region" description="Helical" evidence="1">
    <location>
        <begin position="66"/>
        <end position="91"/>
    </location>
</feature>
<dbReference type="EnsemblPlants" id="AET4Gv20417200.1">
    <property type="protein sequence ID" value="AET4Gv20417200.1"/>
    <property type="gene ID" value="AET4Gv20417200"/>
</dbReference>
<proteinExistence type="predicted"/>
<reference evidence="2" key="3">
    <citation type="journal article" date="2017" name="Nature">
        <title>Genome sequence of the progenitor of the wheat D genome Aegilops tauschii.</title>
        <authorList>
            <person name="Luo M.C."/>
            <person name="Gu Y.Q."/>
            <person name="Puiu D."/>
            <person name="Wang H."/>
            <person name="Twardziok S.O."/>
            <person name="Deal K.R."/>
            <person name="Huo N."/>
            <person name="Zhu T."/>
            <person name="Wang L."/>
            <person name="Wang Y."/>
            <person name="McGuire P.E."/>
            <person name="Liu S."/>
            <person name="Long H."/>
            <person name="Ramasamy R.K."/>
            <person name="Rodriguez J.C."/>
            <person name="Van S.L."/>
            <person name="Yuan L."/>
            <person name="Wang Z."/>
            <person name="Xia Z."/>
            <person name="Xiao L."/>
            <person name="Anderson O.D."/>
            <person name="Ouyang S."/>
            <person name="Liang Y."/>
            <person name="Zimin A.V."/>
            <person name="Pertea G."/>
            <person name="Qi P."/>
            <person name="Bennetzen J.L."/>
            <person name="Dai X."/>
            <person name="Dawson M.W."/>
            <person name="Muller H.G."/>
            <person name="Kugler K."/>
            <person name="Rivarola-Duarte L."/>
            <person name="Spannagl M."/>
            <person name="Mayer K.F.X."/>
            <person name="Lu F.H."/>
            <person name="Bevan M.W."/>
            <person name="Leroy P."/>
            <person name="Li P."/>
            <person name="You F.M."/>
            <person name="Sun Q."/>
            <person name="Liu Z."/>
            <person name="Lyons E."/>
            <person name="Wicker T."/>
            <person name="Salzberg S.L."/>
            <person name="Devos K.M."/>
            <person name="Dvorak J."/>
        </authorList>
    </citation>
    <scope>NUCLEOTIDE SEQUENCE [LARGE SCALE GENOMIC DNA]</scope>
    <source>
        <strain evidence="2">cv. AL8/78</strain>
    </source>
</reference>
<keyword evidence="3" id="KW-1185">Reference proteome</keyword>
<reference evidence="3" key="2">
    <citation type="journal article" date="2017" name="Nat. Plants">
        <title>The Aegilops tauschii genome reveals multiple impacts of transposons.</title>
        <authorList>
            <person name="Zhao G."/>
            <person name="Zou C."/>
            <person name="Li K."/>
            <person name="Wang K."/>
            <person name="Li T."/>
            <person name="Gao L."/>
            <person name="Zhang X."/>
            <person name="Wang H."/>
            <person name="Yang Z."/>
            <person name="Liu X."/>
            <person name="Jiang W."/>
            <person name="Mao L."/>
            <person name="Kong X."/>
            <person name="Jiao Y."/>
            <person name="Jia J."/>
        </authorList>
    </citation>
    <scope>NUCLEOTIDE SEQUENCE [LARGE SCALE GENOMIC DNA]</scope>
    <source>
        <strain evidence="3">cv. AL8/78</strain>
    </source>
</reference>
<reference evidence="2" key="5">
    <citation type="journal article" date="2021" name="G3 (Bethesda)">
        <title>Aegilops tauschii genome assembly Aet v5.0 features greater sequence contiguity and improved annotation.</title>
        <authorList>
            <person name="Wang L."/>
            <person name="Zhu T."/>
            <person name="Rodriguez J.C."/>
            <person name="Deal K.R."/>
            <person name="Dubcovsky J."/>
            <person name="McGuire P.E."/>
            <person name="Lux T."/>
            <person name="Spannagl M."/>
            <person name="Mayer K.F.X."/>
            <person name="Baldrich P."/>
            <person name="Meyers B.C."/>
            <person name="Huo N."/>
            <person name="Gu Y.Q."/>
            <person name="Zhou H."/>
            <person name="Devos K.M."/>
            <person name="Bennetzen J.L."/>
            <person name="Unver T."/>
            <person name="Budak H."/>
            <person name="Gulick P.J."/>
            <person name="Galiba G."/>
            <person name="Kalapos B."/>
            <person name="Nelson D.R."/>
            <person name="Li P."/>
            <person name="You F.M."/>
            <person name="Luo M.C."/>
            <person name="Dvorak J."/>
        </authorList>
    </citation>
    <scope>NUCLEOTIDE SEQUENCE [LARGE SCALE GENOMIC DNA]</scope>
    <source>
        <strain evidence="2">cv. AL8/78</strain>
    </source>
</reference>
<keyword evidence="1" id="KW-1133">Transmembrane helix</keyword>
<evidence type="ECO:0000256" key="1">
    <source>
        <dbReference type="SAM" id="Phobius"/>
    </source>
</evidence>
<sequence length="95" mass="10483">MTAQTAEELAAQIEQEQVEAKKTEVRFGCDPCSSPSRAMPVIVRIGDRFVQGLNIPCDELVRSWKVIAFSVLLWVLVILILSPNASSGYLFTRGS</sequence>
<evidence type="ECO:0000313" key="3">
    <source>
        <dbReference type="Proteomes" id="UP000015105"/>
    </source>
</evidence>
<dbReference type="AlphaFoldDB" id="A0A453I2Q7"/>
<name>A0A453I2Q7_AEGTS</name>
<organism evidence="2 3">
    <name type="scientific">Aegilops tauschii subsp. strangulata</name>
    <name type="common">Goatgrass</name>
    <dbReference type="NCBI Taxonomy" id="200361"/>
    <lineage>
        <taxon>Eukaryota</taxon>
        <taxon>Viridiplantae</taxon>
        <taxon>Streptophyta</taxon>
        <taxon>Embryophyta</taxon>
        <taxon>Tracheophyta</taxon>
        <taxon>Spermatophyta</taxon>
        <taxon>Magnoliopsida</taxon>
        <taxon>Liliopsida</taxon>
        <taxon>Poales</taxon>
        <taxon>Poaceae</taxon>
        <taxon>BOP clade</taxon>
        <taxon>Pooideae</taxon>
        <taxon>Triticodae</taxon>
        <taxon>Triticeae</taxon>
        <taxon>Triticinae</taxon>
        <taxon>Aegilops</taxon>
    </lineage>
</organism>
<dbReference type="Proteomes" id="UP000015105">
    <property type="component" value="Chromosome 4D"/>
</dbReference>
<keyword evidence="1" id="KW-0812">Transmembrane</keyword>